<keyword evidence="4" id="KW-1185">Reference proteome</keyword>
<comment type="caution">
    <text evidence="3">The sequence shown here is derived from an EMBL/GenBank/DDBJ whole genome shotgun (WGS) entry which is preliminary data.</text>
</comment>
<evidence type="ECO:0000256" key="2">
    <source>
        <dbReference type="SAM" id="MobiDB-lite"/>
    </source>
</evidence>
<organism evidence="3 4">
    <name type="scientific">Timema podura</name>
    <name type="common">Walking stick</name>
    <dbReference type="NCBI Taxonomy" id="61482"/>
    <lineage>
        <taxon>Eukaryota</taxon>
        <taxon>Metazoa</taxon>
        <taxon>Ecdysozoa</taxon>
        <taxon>Arthropoda</taxon>
        <taxon>Hexapoda</taxon>
        <taxon>Insecta</taxon>
        <taxon>Pterygota</taxon>
        <taxon>Neoptera</taxon>
        <taxon>Polyneoptera</taxon>
        <taxon>Phasmatodea</taxon>
        <taxon>Timematodea</taxon>
        <taxon>Timematoidea</taxon>
        <taxon>Timematidae</taxon>
        <taxon>Timema</taxon>
    </lineage>
</organism>
<evidence type="ECO:0000313" key="4">
    <source>
        <dbReference type="Proteomes" id="UP001153148"/>
    </source>
</evidence>
<reference evidence="3" key="1">
    <citation type="submission" date="2021-03" db="EMBL/GenBank/DDBJ databases">
        <authorList>
            <person name="Tran Van P."/>
        </authorList>
    </citation>
    <scope>NUCLEOTIDE SEQUENCE</scope>
</reference>
<dbReference type="Gene3D" id="2.130.10.10">
    <property type="entry name" value="YVTN repeat-like/Quinoprotein amine dehydrogenase"/>
    <property type="match status" value="1"/>
</dbReference>
<dbReference type="PROSITE" id="PS50294">
    <property type="entry name" value="WD_REPEATS_REGION"/>
    <property type="match status" value="1"/>
</dbReference>
<keyword evidence="1" id="KW-0853">WD repeat</keyword>
<proteinExistence type="predicted"/>
<dbReference type="PROSITE" id="PS50082">
    <property type="entry name" value="WD_REPEATS_2"/>
    <property type="match status" value="1"/>
</dbReference>
<dbReference type="InterPro" id="IPR001680">
    <property type="entry name" value="WD40_rpt"/>
</dbReference>
<feature type="compositionally biased region" description="Polar residues" evidence="2">
    <location>
        <begin position="42"/>
        <end position="53"/>
    </location>
</feature>
<dbReference type="Pfam" id="PF00400">
    <property type="entry name" value="WD40"/>
    <property type="match status" value="1"/>
</dbReference>
<sequence>MYILYPIRLNDGMKEQSREIKGANAVVKMVPLGPSPTHPPSGANSNTPSNALNTSGSGSTKSSSTLKPNYTLKFTLAGHTKAVSSVKFSPNGEWLASSCK</sequence>
<evidence type="ECO:0000313" key="3">
    <source>
        <dbReference type="EMBL" id="CAG2055267.1"/>
    </source>
</evidence>
<name>A0ABN7NKS9_TIMPD</name>
<feature type="region of interest" description="Disordered" evidence="2">
    <location>
        <begin position="30"/>
        <end position="66"/>
    </location>
</feature>
<gene>
    <name evidence="3" type="ORF">TPAB3V08_LOCUS2273</name>
</gene>
<feature type="compositionally biased region" description="Low complexity" evidence="2">
    <location>
        <begin position="54"/>
        <end position="65"/>
    </location>
</feature>
<evidence type="ECO:0000256" key="1">
    <source>
        <dbReference type="PROSITE-ProRule" id="PRU00221"/>
    </source>
</evidence>
<feature type="repeat" description="WD" evidence="1">
    <location>
        <begin position="76"/>
        <end position="100"/>
    </location>
</feature>
<dbReference type="EMBL" id="CAJPIN010002279">
    <property type="protein sequence ID" value="CAG2055267.1"/>
    <property type="molecule type" value="Genomic_DNA"/>
</dbReference>
<dbReference type="SUPFAM" id="SSF50978">
    <property type="entry name" value="WD40 repeat-like"/>
    <property type="match status" value="1"/>
</dbReference>
<protein>
    <submittedName>
        <fullName evidence="3">Uncharacterized protein</fullName>
    </submittedName>
</protein>
<dbReference type="InterPro" id="IPR036322">
    <property type="entry name" value="WD40_repeat_dom_sf"/>
</dbReference>
<accession>A0ABN7NKS9</accession>
<dbReference type="Proteomes" id="UP001153148">
    <property type="component" value="Unassembled WGS sequence"/>
</dbReference>
<dbReference type="InterPro" id="IPR015943">
    <property type="entry name" value="WD40/YVTN_repeat-like_dom_sf"/>
</dbReference>